<gene>
    <name evidence="5" type="ORF">PIB30_017275</name>
</gene>
<comment type="caution">
    <text evidence="5">The sequence shown here is derived from an EMBL/GenBank/DDBJ whole genome shotgun (WGS) entry which is preliminary data.</text>
</comment>
<sequence>MNKMKKKKKKMNMMMIEINDFPCGPNGFELVSMFCYNNGKIQITVSNVLILHCSALYLDMSEQFFTNNLIQQTENFLDRIYHHWTWNDTLLSLKSCVSFHSYAETCGILDKIMLSLLAKIAQSSDPSLLLFTPSSPSSSPSSPESNNRRLSFQATPKTIRHSFPNKAWWFQDLDSLPPQIIDKFLRCIGCYRKHNNNLVLTRFLIDYLKKSVPSNNNNGSEYYSSIAETAAYGVIFVGKNTFSCRTLFWVLRIVSCFGISEECRMEMERLIGGNLEQATLDDLLVCGHHMGLYYDVNFVIRLVKLFVGINENESESESAEKMRKVGRLIDKYLREVSADQNLKISKFLGVAESLPDSARDCFDNLYRAIDIYLESHPMIAFEERSRLCRCLNYNKLSFEVCKDLAKNPRIPPRIAMQALISQKAKIPASVFAINNNGKGIMDPSQIILYSSDSNNTDNYFLEEKEDMKVSLESMKLRVRELEKLCNQMKNQMLRFGANNNNNDNGFLSPSTCSGNVQRFC</sequence>
<evidence type="ECO:0000313" key="6">
    <source>
        <dbReference type="Proteomes" id="UP001341840"/>
    </source>
</evidence>
<keyword evidence="1" id="KW-0833">Ubl conjugation pathway</keyword>
<dbReference type="PROSITE" id="PS51649">
    <property type="entry name" value="NPH3"/>
    <property type="match status" value="1"/>
</dbReference>
<keyword evidence="6" id="KW-1185">Reference proteome</keyword>
<feature type="coiled-coil region" evidence="3">
    <location>
        <begin position="464"/>
        <end position="491"/>
    </location>
</feature>
<feature type="domain" description="NPH3" evidence="4">
    <location>
        <begin position="167"/>
        <end position="425"/>
    </location>
</feature>
<dbReference type="InterPro" id="IPR027356">
    <property type="entry name" value="NPH3_dom"/>
</dbReference>
<dbReference type="Proteomes" id="UP001341840">
    <property type="component" value="Unassembled WGS sequence"/>
</dbReference>
<dbReference type="EMBL" id="JASCZI010030258">
    <property type="protein sequence ID" value="MED6120024.1"/>
    <property type="molecule type" value="Genomic_DNA"/>
</dbReference>
<dbReference type="InterPro" id="IPR043454">
    <property type="entry name" value="NPH3/RPT2-like"/>
</dbReference>
<comment type="similarity">
    <text evidence="2">Belongs to the NPH3 family.</text>
</comment>
<organism evidence="5 6">
    <name type="scientific">Stylosanthes scabra</name>
    <dbReference type="NCBI Taxonomy" id="79078"/>
    <lineage>
        <taxon>Eukaryota</taxon>
        <taxon>Viridiplantae</taxon>
        <taxon>Streptophyta</taxon>
        <taxon>Embryophyta</taxon>
        <taxon>Tracheophyta</taxon>
        <taxon>Spermatophyta</taxon>
        <taxon>Magnoliopsida</taxon>
        <taxon>eudicotyledons</taxon>
        <taxon>Gunneridae</taxon>
        <taxon>Pentapetalae</taxon>
        <taxon>rosids</taxon>
        <taxon>fabids</taxon>
        <taxon>Fabales</taxon>
        <taxon>Fabaceae</taxon>
        <taxon>Papilionoideae</taxon>
        <taxon>50 kb inversion clade</taxon>
        <taxon>dalbergioids sensu lato</taxon>
        <taxon>Dalbergieae</taxon>
        <taxon>Pterocarpus clade</taxon>
        <taxon>Stylosanthes</taxon>
    </lineage>
</organism>
<reference evidence="5 6" key="1">
    <citation type="journal article" date="2023" name="Plants (Basel)">
        <title>Bridging the Gap: Combining Genomics and Transcriptomics Approaches to Understand Stylosanthes scabra, an Orphan Legume from the Brazilian Caatinga.</title>
        <authorList>
            <person name="Ferreira-Neto J.R.C."/>
            <person name="da Silva M.D."/>
            <person name="Binneck E."/>
            <person name="de Melo N.F."/>
            <person name="da Silva R.H."/>
            <person name="de Melo A.L.T.M."/>
            <person name="Pandolfi V."/>
            <person name="Bustamante F.O."/>
            <person name="Brasileiro-Vidal A.C."/>
            <person name="Benko-Iseppon A.M."/>
        </authorList>
    </citation>
    <scope>NUCLEOTIDE SEQUENCE [LARGE SCALE GENOMIC DNA]</scope>
    <source>
        <tissue evidence="5">Leaves</tissue>
    </source>
</reference>
<name>A0ABU6R7T6_9FABA</name>
<evidence type="ECO:0000313" key="5">
    <source>
        <dbReference type="EMBL" id="MED6120024.1"/>
    </source>
</evidence>
<protein>
    <recommendedName>
        <fullName evidence="4">NPH3 domain-containing protein</fullName>
    </recommendedName>
</protein>
<accession>A0ABU6R7T6</accession>
<evidence type="ECO:0000256" key="1">
    <source>
        <dbReference type="ARBA" id="ARBA00022786"/>
    </source>
</evidence>
<dbReference type="PANTHER" id="PTHR32370">
    <property type="entry name" value="OS12G0117600 PROTEIN"/>
    <property type="match status" value="1"/>
</dbReference>
<proteinExistence type="inferred from homology"/>
<evidence type="ECO:0000259" key="4">
    <source>
        <dbReference type="PROSITE" id="PS51649"/>
    </source>
</evidence>
<evidence type="ECO:0000256" key="2">
    <source>
        <dbReference type="PROSITE-ProRule" id="PRU00982"/>
    </source>
</evidence>
<dbReference type="Pfam" id="PF03000">
    <property type="entry name" value="NPH3"/>
    <property type="match status" value="1"/>
</dbReference>
<keyword evidence="3" id="KW-0175">Coiled coil</keyword>
<evidence type="ECO:0000256" key="3">
    <source>
        <dbReference type="SAM" id="Coils"/>
    </source>
</evidence>